<evidence type="ECO:0000256" key="5">
    <source>
        <dbReference type="RuleBase" id="RU003888"/>
    </source>
</evidence>
<dbReference type="PANTHER" id="PTHR12934:SF11">
    <property type="entry name" value="LARGE RIBOSOMAL SUBUNIT PROTEIN UL15M"/>
    <property type="match status" value="1"/>
</dbReference>
<dbReference type="GO" id="GO:0022625">
    <property type="term" value="C:cytosolic large ribosomal subunit"/>
    <property type="evidence" value="ECO:0007669"/>
    <property type="project" value="TreeGrafter"/>
</dbReference>
<protein>
    <recommendedName>
        <fullName evidence="4">Large ribosomal subunit protein uL15</fullName>
    </recommendedName>
</protein>
<evidence type="ECO:0000256" key="1">
    <source>
        <dbReference type="ARBA" id="ARBA00007320"/>
    </source>
</evidence>
<dbReference type="OrthoDB" id="9810293at2"/>
<proteinExistence type="inferred from homology"/>
<evidence type="ECO:0000313" key="9">
    <source>
        <dbReference type="Proteomes" id="UP000001052"/>
    </source>
</evidence>
<name>C8X456_DESRD</name>
<dbReference type="RefSeq" id="WP_015752472.1">
    <property type="nucleotide sequence ID" value="NC_013223.1"/>
</dbReference>
<dbReference type="Gene3D" id="3.100.10.10">
    <property type="match status" value="1"/>
</dbReference>
<dbReference type="HOGENOM" id="CLU_055188_4_2_7"/>
<dbReference type="eggNOG" id="COG0200">
    <property type="taxonomic scope" value="Bacteria"/>
</dbReference>
<evidence type="ECO:0000259" key="7">
    <source>
        <dbReference type="Pfam" id="PF00828"/>
    </source>
</evidence>
<evidence type="ECO:0000256" key="3">
    <source>
        <dbReference type="ARBA" id="ARBA00023274"/>
    </source>
</evidence>
<sequence length="148" mass="16643">MKLHELNPFYEERKNRKRLGRGQATGTGCTSGKGNKGQRSRAGSNPPAWFEGGQMPLQRRTPKRGFTNIFRVRYHSLNLDTLGEFFPEQNEVRLTDIYERGLCPKNMPVKILARGEMDRAITVEAHKFSKQAAEKIKAAGGEPIAIEG</sequence>
<dbReference type="KEGG" id="drt:Dret_2046"/>
<keyword evidence="3 4" id="KW-0687">Ribonucleoprotein</keyword>
<reference evidence="9" key="1">
    <citation type="submission" date="2009-09" db="EMBL/GenBank/DDBJ databases">
        <title>The complete chromosome of Desulfohalobium retbaense DSM 5692.</title>
        <authorList>
            <consortium name="US DOE Joint Genome Institute (JGI-PGF)"/>
            <person name="Lucas S."/>
            <person name="Copeland A."/>
            <person name="Lapidus A."/>
            <person name="Glavina del Rio T."/>
            <person name="Dalin E."/>
            <person name="Tice H."/>
            <person name="Bruce D."/>
            <person name="Goodwin L."/>
            <person name="Pitluck S."/>
            <person name="Kyrpides N."/>
            <person name="Mavromatis K."/>
            <person name="Ivanova N."/>
            <person name="Mikhailova N."/>
            <person name="Munk A.C."/>
            <person name="Brettin T."/>
            <person name="Detter J.C."/>
            <person name="Han C."/>
            <person name="Tapia R."/>
            <person name="Larimer F."/>
            <person name="Land M."/>
            <person name="Hauser L."/>
            <person name="Markowitz V."/>
            <person name="Cheng J.-F."/>
            <person name="Hugenholtz P."/>
            <person name="Woyke T."/>
            <person name="Wu D."/>
            <person name="Spring S."/>
            <person name="Klenk H.-P."/>
            <person name="Eisen J.A."/>
        </authorList>
    </citation>
    <scope>NUCLEOTIDE SEQUENCE [LARGE SCALE GENOMIC DNA]</scope>
    <source>
        <strain evidence="9">DSM 5692</strain>
    </source>
</reference>
<dbReference type="STRING" id="485915.Dret_2046"/>
<evidence type="ECO:0000256" key="6">
    <source>
        <dbReference type="SAM" id="MobiDB-lite"/>
    </source>
</evidence>
<dbReference type="InterPro" id="IPR021131">
    <property type="entry name" value="Ribosomal_uL15/eL18"/>
</dbReference>
<dbReference type="PROSITE" id="PS00475">
    <property type="entry name" value="RIBOSOMAL_L15"/>
    <property type="match status" value="1"/>
</dbReference>
<dbReference type="InterPro" id="IPR036227">
    <property type="entry name" value="Ribosomal_uL15/eL18_sf"/>
</dbReference>
<dbReference type="GO" id="GO:0003735">
    <property type="term" value="F:structural constituent of ribosome"/>
    <property type="evidence" value="ECO:0007669"/>
    <property type="project" value="InterPro"/>
</dbReference>
<keyword evidence="4" id="KW-0694">RNA-binding</keyword>
<organism evidence="8 9">
    <name type="scientific">Desulfohalobium retbaense (strain ATCC 49708 / DSM 5692 / JCM 16813 / HR100)</name>
    <dbReference type="NCBI Taxonomy" id="485915"/>
    <lineage>
        <taxon>Bacteria</taxon>
        <taxon>Pseudomonadati</taxon>
        <taxon>Thermodesulfobacteriota</taxon>
        <taxon>Desulfovibrionia</taxon>
        <taxon>Desulfovibrionales</taxon>
        <taxon>Desulfohalobiaceae</taxon>
        <taxon>Desulfohalobium</taxon>
    </lineage>
</organism>
<dbReference type="GO" id="GO:0006412">
    <property type="term" value="P:translation"/>
    <property type="evidence" value="ECO:0007669"/>
    <property type="project" value="UniProtKB-UniRule"/>
</dbReference>
<dbReference type="EMBL" id="CP001734">
    <property type="protein sequence ID" value="ACV69330.1"/>
    <property type="molecule type" value="Genomic_DNA"/>
</dbReference>
<keyword evidence="4" id="KW-0699">rRNA-binding</keyword>
<dbReference type="InterPro" id="IPR005749">
    <property type="entry name" value="Ribosomal_uL15_bac-type"/>
</dbReference>
<gene>
    <name evidence="4" type="primary">rplO</name>
    <name evidence="8" type="ordered locus">Dret_2046</name>
</gene>
<evidence type="ECO:0000256" key="4">
    <source>
        <dbReference type="HAMAP-Rule" id="MF_01341"/>
    </source>
</evidence>
<comment type="function">
    <text evidence="4">Binds to the 23S rRNA.</text>
</comment>
<comment type="similarity">
    <text evidence="1 4 5">Belongs to the universal ribosomal protein uL15 family.</text>
</comment>
<dbReference type="SUPFAM" id="SSF52080">
    <property type="entry name" value="Ribosomal proteins L15p and L18e"/>
    <property type="match status" value="1"/>
</dbReference>
<evidence type="ECO:0000256" key="2">
    <source>
        <dbReference type="ARBA" id="ARBA00022980"/>
    </source>
</evidence>
<reference evidence="8 9" key="2">
    <citation type="journal article" date="2010" name="Stand. Genomic Sci.">
        <title>Complete genome sequence of Desulfohalobium retbaense type strain (HR(100)).</title>
        <authorList>
            <person name="Spring S."/>
            <person name="Nolan M."/>
            <person name="Lapidus A."/>
            <person name="Glavina Del Rio T."/>
            <person name="Copeland A."/>
            <person name="Tice H."/>
            <person name="Cheng J.F."/>
            <person name="Lucas S."/>
            <person name="Land M."/>
            <person name="Chen F."/>
            <person name="Bruce D."/>
            <person name="Goodwin L."/>
            <person name="Pitluck S."/>
            <person name="Ivanova N."/>
            <person name="Mavromatis K."/>
            <person name="Mikhailova N."/>
            <person name="Pati A."/>
            <person name="Chen A."/>
            <person name="Palaniappan K."/>
            <person name="Hauser L."/>
            <person name="Chang Y.J."/>
            <person name="Jeffries C.D."/>
            <person name="Munk C."/>
            <person name="Kiss H."/>
            <person name="Chain P."/>
            <person name="Han C."/>
            <person name="Brettin T."/>
            <person name="Detter J.C."/>
            <person name="Schuler E."/>
            <person name="Goker M."/>
            <person name="Rohde M."/>
            <person name="Bristow J."/>
            <person name="Eisen J.A."/>
            <person name="Markowitz V."/>
            <person name="Hugenholtz P."/>
            <person name="Kyrpides N.C."/>
            <person name="Klenk H.P."/>
        </authorList>
    </citation>
    <scope>NUCLEOTIDE SEQUENCE [LARGE SCALE GENOMIC DNA]</scope>
    <source>
        <strain evidence="8 9">DSM 5692</strain>
    </source>
</reference>
<feature type="domain" description="Large ribosomal subunit protein uL15/eL18" evidence="7">
    <location>
        <begin position="77"/>
        <end position="142"/>
    </location>
</feature>
<keyword evidence="2 4" id="KW-0689">Ribosomal protein</keyword>
<keyword evidence="9" id="KW-1185">Reference proteome</keyword>
<feature type="region of interest" description="Disordered" evidence="6">
    <location>
        <begin position="13"/>
        <end position="62"/>
    </location>
</feature>
<dbReference type="NCBIfam" id="TIGR01071">
    <property type="entry name" value="rplO_bact"/>
    <property type="match status" value="1"/>
</dbReference>
<dbReference type="HAMAP" id="MF_01341">
    <property type="entry name" value="Ribosomal_uL15"/>
    <property type="match status" value="1"/>
</dbReference>
<dbReference type="InterPro" id="IPR030878">
    <property type="entry name" value="Ribosomal_uL15"/>
</dbReference>
<accession>C8X456</accession>
<comment type="subunit">
    <text evidence="4">Part of the 50S ribosomal subunit.</text>
</comment>
<feature type="compositionally biased region" description="Gly residues" evidence="6">
    <location>
        <begin position="23"/>
        <end position="35"/>
    </location>
</feature>
<dbReference type="Proteomes" id="UP000001052">
    <property type="component" value="Chromosome"/>
</dbReference>
<dbReference type="AlphaFoldDB" id="C8X456"/>
<dbReference type="PANTHER" id="PTHR12934">
    <property type="entry name" value="50S RIBOSOMAL PROTEIN L15"/>
    <property type="match status" value="1"/>
</dbReference>
<dbReference type="GO" id="GO:0019843">
    <property type="term" value="F:rRNA binding"/>
    <property type="evidence" value="ECO:0007669"/>
    <property type="project" value="UniProtKB-UniRule"/>
</dbReference>
<dbReference type="Pfam" id="PF00828">
    <property type="entry name" value="Ribosomal_L27A"/>
    <property type="match status" value="1"/>
</dbReference>
<evidence type="ECO:0000313" key="8">
    <source>
        <dbReference type="EMBL" id="ACV69330.1"/>
    </source>
</evidence>
<dbReference type="InterPro" id="IPR001196">
    <property type="entry name" value="Ribosomal_uL15_CS"/>
</dbReference>